<name>A0A4V2QD86_HYDET</name>
<organism evidence="3 4">
    <name type="scientific">Hydrogenispora ethanolica</name>
    <dbReference type="NCBI Taxonomy" id="1082276"/>
    <lineage>
        <taxon>Bacteria</taxon>
        <taxon>Bacillati</taxon>
        <taxon>Bacillota</taxon>
        <taxon>Hydrogenispora</taxon>
    </lineage>
</organism>
<dbReference type="PANTHER" id="PTHR24321">
    <property type="entry name" value="DEHYDROGENASES, SHORT CHAIN"/>
    <property type="match status" value="1"/>
</dbReference>
<dbReference type="Gene3D" id="3.40.50.720">
    <property type="entry name" value="NAD(P)-binding Rossmann-like Domain"/>
    <property type="match status" value="1"/>
</dbReference>
<dbReference type="Pfam" id="PF13561">
    <property type="entry name" value="adh_short_C2"/>
    <property type="match status" value="1"/>
</dbReference>
<dbReference type="PANTHER" id="PTHR24321:SF8">
    <property type="entry name" value="ESTRADIOL 17-BETA-DEHYDROGENASE 8-RELATED"/>
    <property type="match status" value="1"/>
</dbReference>
<sequence>MAEDFLDRVVIVTGGGQGIGRAVAQGFAREGAIAVIADNDAEAGLENQAAIQAAGGRALFIETDIASEDAVRALMAKVAAACGRIDILVNNAGLSRKSSLLDDSMAAWDEVLGVNLRGTFMACKYAAPFLVRQPQSAIVNIASTRALMSEPDSEAYAASKGGILALTHALAVTLGAQGVRVNAVSPGWIEVRDWQKSRLAEQPRHSAADRSQHPVGRVGKPEDIAAACLYLSSPAAGFITGTNLVIDGGMTVKMIYAE</sequence>
<comment type="caution">
    <text evidence="3">The sequence shown here is derived from an EMBL/GenBank/DDBJ whole genome shotgun (WGS) entry which is preliminary data.</text>
</comment>
<dbReference type="PRINTS" id="PR00081">
    <property type="entry name" value="GDHRDH"/>
</dbReference>
<dbReference type="RefSeq" id="WP_243662990.1">
    <property type="nucleotide sequence ID" value="NZ_SLUN01000023.1"/>
</dbReference>
<accession>A0A4V2QD86</accession>
<keyword evidence="4" id="KW-1185">Reference proteome</keyword>
<comment type="similarity">
    <text evidence="1">Belongs to the short-chain dehydrogenases/reductases (SDR) family.</text>
</comment>
<dbReference type="InterPro" id="IPR020904">
    <property type="entry name" value="Sc_DH/Rdtase_CS"/>
</dbReference>
<dbReference type="FunFam" id="3.40.50.720:FF:000084">
    <property type="entry name" value="Short-chain dehydrogenase reductase"/>
    <property type="match status" value="1"/>
</dbReference>
<dbReference type="InterPro" id="IPR002347">
    <property type="entry name" value="SDR_fam"/>
</dbReference>
<evidence type="ECO:0000313" key="4">
    <source>
        <dbReference type="Proteomes" id="UP000295008"/>
    </source>
</evidence>
<dbReference type="EMBL" id="SLUN01000023">
    <property type="protein sequence ID" value="TCL62787.1"/>
    <property type="molecule type" value="Genomic_DNA"/>
</dbReference>
<dbReference type="GO" id="GO:0008206">
    <property type="term" value="P:bile acid metabolic process"/>
    <property type="evidence" value="ECO:0007669"/>
    <property type="project" value="UniProtKB-ARBA"/>
</dbReference>
<dbReference type="AlphaFoldDB" id="A0A4V2QD86"/>
<dbReference type="Proteomes" id="UP000295008">
    <property type="component" value="Unassembled WGS sequence"/>
</dbReference>
<dbReference type="PROSITE" id="PS00061">
    <property type="entry name" value="ADH_SHORT"/>
    <property type="match status" value="1"/>
</dbReference>
<reference evidence="3 4" key="1">
    <citation type="submission" date="2019-03" db="EMBL/GenBank/DDBJ databases">
        <title>Genomic Encyclopedia of Type Strains, Phase IV (KMG-IV): sequencing the most valuable type-strain genomes for metagenomic binning, comparative biology and taxonomic classification.</title>
        <authorList>
            <person name="Goeker M."/>
        </authorList>
    </citation>
    <scope>NUCLEOTIDE SEQUENCE [LARGE SCALE GENOMIC DNA]</scope>
    <source>
        <strain evidence="3 4">LX-B</strain>
    </source>
</reference>
<evidence type="ECO:0000313" key="3">
    <source>
        <dbReference type="EMBL" id="TCL62787.1"/>
    </source>
</evidence>
<keyword evidence="2" id="KW-0560">Oxidoreductase</keyword>
<evidence type="ECO:0000256" key="2">
    <source>
        <dbReference type="ARBA" id="ARBA00023002"/>
    </source>
</evidence>
<evidence type="ECO:0000256" key="1">
    <source>
        <dbReference type="ARBA" id="ARBA00006484"/>
    </source>
</evidence>
<dbReference type="SUPFAM" id="SSF51735">
    <property type="entry name" value="NAD(P)-binding Rossmann-fold domains"/>
    <property type="match status" value="1"/>
</dbReference>
<dbReference type="InterPro" id="IPR036291">
    <property type="entry name" value="NAD(P)-bd_dom_sf"/>
</dbReference>
<protein>
    <submittedName>
        <fullName evidence="3">NAD(P)-dependent dehydrogenase (Short-subunit alcohol dehydrogenase family)</fullName>
    </submittedName>
</protein>
<proteinExistence type="inferred from homology"/>
<dbReference type="GO" id="GO:0016491">
    <property type="term" value="F:oxidoreductase activity"/>
    <property type="evidence" value="ECO:0007669"/>
    <property type="project" value="UniProtKB-KW"/>
</dbReference>
<dbReference type="NCBIfam" id="NF005559">
    <property type="entry name" value="PRK07231.1"/>
    <property type="match status" value="1"/>
</dbReference>
<dbReference type="PRINTS" id="PR00080">
    <property type="entry name" value="SDRFAMILY"/>
</dbReference>
<gene>
    <name evidence="3" type="ORF">EDC14_102368</name>
</gene>